<dbReference type="EMBL" id="VHSH01000018">
    <property type="protein sequence ID" value="TQV70260.1"/>
    <property type="molecule type" value="Genomic_DNA"/>
</dbReference>
<proteinExistence type="predicted"/>
<evidence type="ECO:0000313" key="2">
    <source>
        <dbReference type="EMBL" id="TQV70260.1"/>
    </source>
</evidence>
<dbReference type="Pfam" id="PF13460">
    <property type="entry name" value="NAD_binding_10"/>
    <property type="match status" value="1"/>
</dbReference>
<dbReference type="Gene3D" id="3.40.50.720">
    <property type="entry name" value="NAD(P)-binding Rossmann-like Domain"/>
    <property type="match status" value="1"/>
</dbReference>
<protein>
    <submittedName>
        <fullName evidence="2">NAD(P)-dependent oxidoreductase</fullName>
    </submittedName>
</protein>
<dbReference type="AlphaFoldDB" id="A0A545SZ84"/>
<dbReference type="RefSeq" id="WP_142899811.1">
    <property type="nucleotide sequence ID" value="NZ_ML660069.1"/>
</dbReference>
<comment type="caution">
    <text evidence="2">The sequence shown here is derived from an EMBL/GenBank/DDBJ whole genome shotgun (WGS) entry which is preliminary data.</text>
</comment>
<reference evidence="2 3" key="1">
    <citation type="submission" date="2019-06" db="EMBL/GenBank/DDBJ databases">
        <title>Whole genome sequence for Rhodospirillaceae sp. R148.</title>
        <authorList>
            <person name="Wang G."/>
        </authorList>
    </citation>
    <scope>NUCLEOTIDE SEQUENCE [LARGE SCALE GENOMIC DNA]</scope>
    <source>
        <strain evidence="2 3">R148</strain>
    </source>
</reference>
<name>A0A545SZ84_9PROT</name>
<gene>
    <name evidence="2" type="ORF">FKG95_28190</name>
</gene>
<dbReference type="OrthoDB" id="7352421at2"/>
<evidence type="ECO:0000259" key="1">
    <source>
        <dbReference type="Pfam" id="PF13460"/>
    </source>
</evidence>
<evidence type="ECO:0000313" key="3">
    <source>
        <dbReference type="Proteomes" id="UP000315252"/>
    </source>
</evidence>
<sequence>MAHVLVIGASKGIGLATVKRALACGHRVRALARSAGQIRLRHEALEKVPGDALKADDIAAALDGIDVVIQALGVRPGHNMIFGPITLFSRATQILVPAMEAAAVKRLIAVTGFGAGDSKASINCLQRIPFRLVLGQAYDDKTLQEQMIKESNLDWTIVRPVVLTPGPRSGRTRVLVEPESWRNGLISRNDVADFLVKQIEDDSLLHQAPVIAY</sequence>
<dbReference type="PANTHER" id="PTHR15020">
    <property type="entry name" value="FLAVIN REDUCTASE-RELATED"/>
    <property type="match status" value="1"/>
</dbReference>
<accession>A0A545SZ84</accession>
<dbReference type="InterPro" id="IPR016040">
    <property type="entry name" value="NAD(P)-bd_dom"/>
</dbReference>
<keyword evidence="3" id="KW-1185">Reference proteome</keyword>
<dbReference type="PANTHER" id="PTHR15020:SF50">
    <property type="entry name" value="UPF0659 PROTEIN YMR090W"/>
    <property type="match status" value="1"/>
</dbReference>
<dbReference type="Proteomes" id="UP000315252">
    <property type="component" value="Unassembled WGS sequence"/>
</dbReference>
<dbReference type="SUPFAM" id="SSF51735">
    <property type="entry name" value="NAD(P)-binding Rossmann-fold domains"/>
    <property type="match status" value="1"/>
</dbReference>
<feature type="domain" description="NAD(P)-binding" evidence="1">
    <location>
        <begin position="8"/>
        <end position="201"/>
    </location>
</feature>
<organism evidence="2 3">
    <name type="scientific">Denitrobaculum tricleocarpae</name>
    <dbReference type="NCBI Taxonomy" id="2591009"/>
    <lineage>
        <taxon>Bacteria</taxon>
        <taxon>Pseudomonadati</taxon>
        <taxon>Pseudomonadota</taxon>
        <taxon>Alphaproteobacteria</taxon>
        <taxon>Rhodospirillales</taxon>
        <taxon>Rhodospirillaceae</taxon>
        <taxon>Denitrobaculum</taxon>
    </lineage>
</organism>
<dbReference type="InterPro" id="IPR036291">
    <property type="entry name" value="NAD(P)-bd_dom_sf"/>
</dbReference>